<feature type="signal peptide" evidence="1">
    <location>
        <begin position="1"/>
        <end position="16"/>
    </location>
</feature>
<gene>
    <name evidence="2" type="ORF">BJX63DRAFT_399554</name>
</gene>
<dbReference type="EMBL" id="JBFXLT010000060">
    <property type="protein sequence ID" value="KAL2811267.1"/>
    <property type="molecule type" value="Genomic_DNA"/>
</dbReference>
<comment type="caution">
    <text evidence="2">The sequence shown here is derived from an EMBL/GenBank/DDBJ whole genome shotgun (WGS) entry which is preliminary data.</text>
</comment>
<evidence type="ECO:0000313" key="2">
    <source>
        <dbReference type="EMBL" id="KAL2811267.1"/>
    </source>
</evidence>
<sequence>MRGTYLTLALTVLAAADETRTVGLFGMEEGDIPSSIVLPSYTSVAASVVSINAVATTYEASCLDGAATESCSIKDPWTITQGINTYRLNGEYTAFAGHPPVTATLDYDCSFESWSISAECTYSFSYSGSSDNAELSSSWSTTTSIASDHVEYYQLIVTGGVDKFDEPEATETPGAAAAFAGPVQAIITGAPVLAAGIVVML</sequence>
<organism evidence="2 3">
    <name type="scientific">Aspergillus granulosus</name>
    <dbReference type="NCBI Taxonomy" id="176169"/>
    <lineage>
        <taxon>Eukaryota</taxon>
        <taxon>Fungi</taxon>
        <taxon>Dikarya</taxon>
        <taxon>Ascomycota</taxon>
        <taxon>Pezizomycotina</taxon>
        <taxon>Eurotiomycetes</taxon>
        <taxon>Eurotiomycetidae</taxon>
        <taxon>Eurotiales</taxon>
        <taxon>Aspergillaceae</taxon>
        <taxon>Aspergillus</taxon>
        <taxon>Aspergillus subgen. Nidulantes</taxon>
    </lineage>
</organism>
<keyword evidence="3" id="KW-1185">Reference proteome</keyword>
<keyword evidence="1" id="KW-0732">Signal</keyword>
<feature type="chain" id="PRO_5046145959" evidence="1">
    <location>
        <begin position="17"/>
        <end position="201"/>
    </location>
</feature>
<reference evidence="2 3" key="1">
    <citation type="submission" date="2024-07" db="EMBL/GenBank/DDBJ databases">
        <title>Section-level genome sequencing and comparative genomics of Aspergillus sections Usti and Cavernicolus.</title>
        <authorList>
            <consortium name="Lawrence Berkeley National Laboratory"/>
            <person name="Nybo J.L."/>
            <person name="Vesth T.C."/>
            <person name="Theobald S."/>
            <person name="Frisvad J.C."/>
            <person name="Larsen T.O."/>
            <person name="Kjaerboelling I."/>
            <person name="Rothschild-Mancinelli K."/>
            <person name="Lyhne E.K."/>
            <person name="Kogle M.E."/>
            <person name="Barry K."/>
            <person name="Clum A."/>
            <person name="Na H."/>
            <person name="Ledsgaard L."/>
            <person name="Lin J."/>
            <person name="Lipzen A."/>
            <person name="Kuo A."/>
            <person name="Riley R."/>
            <person name="Mondo S."/>
            <person name="Labutti K."/>
            <person name="Haridas S."/>
            <person name="Pangalinan J."/>
            <person name="Salamov A.A."/>
            <person name="Simmons B.A."/>
            <person name="Magnuson J.K."/>
            <person name="Chen J."/>
            <person name="Drula E."/>
            <person name="Henrissat B."/>
            <person name="Wiebenga A."/>
            <person name="Lubbers R.J."/>
            <person name="Gomes A.C."/>
            <person name="Makela M.R."/>
            <person name="Stajich J."/>
            <person name="Grigoriev I.V."/>
            <person name="Mortensen U.H."/>
            <person name="De Vries R.P."/>
            <person name="Baker S.E."/>
            <person name="Andersen M.R."/>
        </authorList>
    </citation>
    <scope>NUCLEOTIDE SEQUENCE [LARGE SCALE GENOMIC DNA]</scope>
    <source>
        <strain evidence="2 3">CBS 588.65</strain>
    </source>
</reference>
<protein>
    <submittedName>
        <fullName evidence="2">Uncharacterized protein</fullName>
    </submittedName>
</protein>
<evidence type="ECO:0000256" key="1">
    <source>
        <dbReference type="SAM" id="SignalP"/>
    </source>
</evidence>
<dbReference type="Proteomes" id="UP001610334">
    <property type="component" value="Unassembled WGS sequence"/>
</dbReference>
<dbReference type="PANTHER" id="PTHR40640">
    <property type="entry name" value="ANCHORED GLYCOPROTEIN, PUTATIVE (AFU_ORTHOLOGUE AFUA_8G04860)-RELATED"/>
    <property type="match status" value="1"/>
</dbReference>
<evidence type="ECO:0000313" key="3">
    <source>
        <dbReference type="Proteomes" id="UP001610334"/>
    </source>
</evidence>
<proteinExistence type="predicted"/>
<dbReference type="PANTHER" id="PTHR40640:SF1">
    <property type="entry name" value="ANCHORED GLYCOPROTEIN, PUTATIVE (AFU_ORTHOLOGUE AFUA_8G04860)-RELATED"/>
    <property type="match status" value="1"/>
</dbReference>
<accession>A0ABR4H728</accession>
<name>A0ABR4H728_9EURO</name>